<evidence type="ECO:0000313" key="2">
    <source>
        <dbReference type="EMBL" id="KMW57064.1"/>
    </source>
</evidence>
<organism evidence="2 3">
    <name type="scientific">Candidatus Rhodobacter oscarellae</name>
    <dbReference type="NCBI Taxonomy" id="1675527"/>
    <lineage>
        <taxon>Bacteria</taxon>
        <taxon>Pseudomonadati</taxon>
        <taxon>Pseudomonadota</taxon>
        <taxon>Alphaproteobacteria</taxon>
        <taxon>Rhodobacterales</taxon>
        <taxon>Rhodobacter group</taxon>
        <taxon>Rhodobacter</taxon>
    </lineage>
</organism>
<keyword evidence="3" id="KW-1185">Reference proteome</keyword>
<comment type="caution">
    <text evidence="2">The sequence shown here is derived from an EMBL/GenBank/DDBJ whole genome shotgun (WGS) entry which is preliminary data.</text>
</comment>
<feature type="transmembrane region" description="Helical" evidence="1">
    <location>
        <begin position="131"/>
        <end position="153"/>
    </location>
</feature>
<feature type="transmembrane region" description="Helical" evidence="1">
    <location>
        <begin position="380"/>
        <end position="405"/>
    </location>
</feature>
<feature type="transmembrane region" description="Helical" evidence="1">
    <location>
        <begin position="445"/>
        <end position="465"/>
    </location>
</feature>
<dbReference type="Proteomes" id="UP000037178">
    <property type="component" value="Unassembled WGS sequence"/>
</dbReference>
<feature type="transmembrane region" description="Helical" evidence="1">
    <location>
        <begin position="317"/>
        <end position="339"/>
    </location>
</feature>
<feature type="transmembrane region" description="Helical" evidence="1">
    <location>
        <begin position="411"/>
        <end position="433"/>
    </location>
</feature>
<keyword evidence="1" id="KW-1133">Transmembrane helix</keyword>
<feature type="transmembrane region" description="Helical" evidence="1">
    <location>
        <begin position="86"/>
        <end position="119"/>
    </location>
</feature>
<gene>
    <name evidence="2" type="ORF">AIOL_002022</name>
</gene>
<protein>
    <submittedName>
        <fullName evidence="2">Uncharacterized protein</fullName>
    </submittedName>
</protein>
<feature type="transmembrane region" description="Helical" evidence="1">
    <location>
        <begin position="288"/>
        <end position="305"/>
    </location>
</feature>
<dbReference type="STRING" id="1675527.AIOL_002022"/>
<evidence type="ECO:0000313" key="3">
    <source>
        <dbReference type="Proteomes" id="UP000037178"/>
    </source>
</evidence>
<feature type="transmembrane region" description="Helical" evidence="1">
    <location>
        <begin position="208"/>
        <end position="225"/>
    </location>
</feature>
<accession>A0A0J9E5G4</accession>
<proteinExistence type="predicted"/>
<sequence length="537" mass="59639">MGKYGKPDARLRNGHDGLMALCLKMSVKLRNAAVRDPSKSAELRKSGYRALGNNTDMADANGHAAKSQTGFWALSEGEIAGLQRLIVLILIASPAVFFITAGSIGVKVFWALVIAYVVFGSRAPWPSLRSVGLWAALSIPVLAYFYVLSNGFYGTFFDWRKSEWLLYMLAETEWPQAESDTVILRYYFGAYVFPALTNALLGLGQPQIAFWIFFGMFFALAVLVISTGRQLLLSVVFFSFFSGFDVIGSLLLDDKFYIGKHIEWWTGWGAIQFSSFGTNILWVPQHFMPALFAVALVLPGGQFRYRGLHAIGMAALPFWSPMVFLAAVLCLLPIVLLRAENGVLKHFRTAWLDYVLGVIVFAALYAYISMSLEQTTGWSVNGFSTTLLLFFVLEAGVLLGAMLLISKKFEAVDWTTLGTLTGCLMFITLVRFGTGNDLAMRSSSLALLLLAVLFLKHLPGAGTAWFPGAKVIVVVCLLVGAGTSGFEYYRQGVLERTSPHPFPKTYEEMERYHRGPWYWQYHAEKSTISRLLFGDRG</sequence>
<feature type="transmembrane region" description="Helical" evidence="1">
    <location>
        <begin position="351"/>
        <end position="368"/>
    </location>
</feature>
<feature type="transmembrane region" description="Helical" evidence="1">
    <location>
        <begin position="471"/>
        <end position="489"/>
    </location>
</feature>
<keyword evidence="1" id="KW-0812">Transmembrane</keyword>
<name>A0A0J9E5G4_9RHOB</name>
<dbReference type="EMBL" id="LFTY01000002">
    <property type="protein sequence ID" value="KMW57064.1"/>
    <property type="molecule type" value="Genomic_DNA"/>
</dbReference>
<evidence type="ECO:0000256" key="1">
    <source>
        <dbReference type="SAM" id="Phobius"/>
    </source>
</evidence>
<reference evidence="2 3" key="1">
    <citation type="submission" date="2015-06" db="EMBL/GenBank/DDBJ databases">
        <title>Draft genome sequence of an Alphaproteobacteria species associated to the Mediterranean sponge Oscarella lobularis.</title>
        <authorList>
            <person name="Jourda C."/>
            <person name="Santini S."/>
            <person name="Claverie J.-M."/>
        </authorList>
    </citation>
    <scope>NUCLEOTIDE SEQUENCE [LARGE SCALE GENOMIC DNA]</scope>
    <source>
        <strain evidence="2">IGS</strain>
    </source>
</reference>
<feature type="transmembrane region" description="Helical" evidence="1">
    <location>
        <begin position="231"/>
        <end position="252"/>
    </location>
</feature>
<dbReference type="PATRIC" id="fig|1675527.3.peg.2127"/>
<keyword evidence="1" id="KW-0472">Membrane</keyword>
<feature type="transmembrane region" description="Helical" evidence="1">
    <location>
        <begin position="183"/>
        <end position="201"/>
    </location>
</feature>
<dbReference type="AlphaFoldDB" id="A0A0J9E5G4"/>